<dbReference type="RefSeq" id="WP_257924899.1">
    <property type="nucleotide sequence ID" value="NZ_JAMXQV010000024.1"/>
</dbReference>
<gene>
    <name evidence="2" type="ORF">M8542_36470</name>
</gene>
<evidence type="ECO:0000313" key="3">
    <source>
        <dbReference type="Proteomes" id="UP001144096"/>
    </source>
</evidence>
<evidence type="ECO:0000313" key="2">
    <source>
        <dbReference type="EMBL" id="MCR6488340.1"/>
    </source>
</evidence>
<reference evidence="2" key="1">
    <citation type="submission" date="2022-06" db="EMBL/GenBank/DDBJ databases">
        <title>Amycolatopsis iheyaensis sp. nov., a new species of the genus Amycolatopsis isolated from soil in Iheya island, Japan.</title>
        <authorList>
            <person name="Ngamcharungchit C."/>
            <person name="Kanto H."/>
            <person name="Take A."/>
            <person name="Intra B."/>
            <person name="Matsumoto A."/>
            <person name="Panbangred W."/>
            <person name="Inahashi Y."/>
        </authorList>
    </citation>
    <scope>NUCLEOTIDE SEQUENCE</scope>
    <source>
        <strain evidence="2">OK19-0408</strain>
    </source>
</reference>
<comment type="caution">
    <text evidence="2">The sequence shown here is derived from an EMBL/GenBank/DDBJ whole genome shotgun (WGS) entry which is preliminary data.</text>
</comment>
<accession>A0A9X2NNK1</accession>
<proteinExistence type="predicted"/>
<keyword evidence="3" id="KW-1185">Reference proteome</keyword>
<feature type="region of interest" description="Disordered" evidence="1">
    <location>
        <begin position="188"/>
        <end position="217"/>
    </location>
</feature>
<protein>
    <submittedName>
        <fullName evidence="2">Uncharacterized protein</fullName>
    </submittedName>
</protein>
<dbReference type="Proteomes" id="UP001144096">
    <property type="component" value="Unassembled WGS sequence"/>
</dbReference>
<evidence type="ECO:0000256" key="1">
    <source>
        <dbReference type="SAM" id="MobiDB-lite"/>
    </source>
</evidence>
<sequence length="217" mass="24321">MTGDADREQTIFRRVGWRRTTDSHMPDRVLRSTAVAIVIRLLQRRRERRRLAVIRARHALVSLPTVCWRDDSSEYLARVRLQEITATVDRALRLLHGSSDSTLALKYADARLTGFLQGWNDPELIAPNELPEMYQGLIAALHSLALRLAAEKDGCRHAHITLLTGPRASTASNRQIRGARGVPAIPIPNQPGDHGQSVTHASYCRSSSHGNFRGRIR</sequence>
<name>A0A9X2NNK1_9PSEU</name>
<feature type="compositionally biased region" description="Polar residues" evidence="1">
    <location>
        <begin position="196"/>
        <end position="210"/>
    </location>
</feature>
<dbReference type="EMBL" id="JAMXQV010000024">
    <property type="protein sequence ID" value="MCR6488340.1"/>
    <property type="molecule type" value="Genomic_DNA"/>
</dbReference>
<dbReference type="AlphaFoldDB" id="A0A9X2NNK1"/>
<organism evidence="2 3">
    <name type="scientific">Amycolatopsis iheyensis</name>
    <dbReference type="NCBI Taxonomy" id="2945988"/>
    <lineage>
        <taxon>Bacteria</taxon>
        <taxon>Bacillati</taxon>
        <taxon>Actinomycetota</taxon>
        <taxon>Actinomycetes</taxon>
        <taxon>Pseudonocardiales</taxon>
        <taxon>Pseudonocardiaceae</taxon>
        <taxon>Amycolatopsis</taxon>
    </lineage>
</organism>